<keyword evidence="5" id="KW-0187">Copper transport</keyword>
<keyword evidence="4 5" id="KW-0472">Membrane</keyword>
<dbReference type="OrthoDB" id="73901at2759"/>
<dbReference type="PANTHER" id="PTHR12483:SF27">
    <property type="entry name" value="COPPER TRANSPORT PROTEIN CTR1"/>
    <property type="match status" value="1"/>
</dbReference>
<proteinExistence type="inferred from homology"/>
<dbReference type="Proteomes" id="UP000777482">
    <property type="component" value="Unassembled WGS sequence"/>
</dbReference>
<name>A0A9P6W4T6_RHOMI</name>
<feature type="region of interest" description="Disordered" evidence="6">
    <location>
        <begin position="100"/>
        <end position="119"/>
    </location>
</feature>
<evidence type="ECO:0000313" key="7">
    <source>
        <dbReference type="EMBL" id="KAG0663756.1"/>
    </source>
</evidence>
<evidence type="ECO:0000256" key="5">
    <source>
        <dbReference type="RuleBase" id="RU367022"/>
    </source>
</evidence>
<sequence length="229" mass="24210">MQTVQLHGGVDHSMPDMSGMDMGMSNSTTAMHMATAFTTSLGDANLWFSGWTPTSPGSTFGACLGLAFLAILSRFLSAVKVCAEIAWAKSLHERSRRRQGAIALSSQPELEPKTGEEEEVAPAYMRTSELAAGQSSSSRSPSPRLAGAVPTMPFSPPFSLAIDLPRSVLFGLQAFISYLLMLAVMTFNAYFFIAILVGLMAGELAFGRFIALLGVGAEAHGGHGFSGAH</sequence>
<keyword evidence="8" id="KW-1185">Reference proteome</keyword>
<feature type="transmembrane region" description="Helical" evidence="5">
    <location>
        <begin position="175"/>
        <end position="201"/>
    </location>
</feature>
<keyword evidence="5" id="KW-0813">Transport</keyword>
<dbReference type="Pfam" id="PF04145">
    <property type="entry name" value="Ctr"/>
    <property type="match status" value="1"/>
</dbReference>
<dbReference type="InterPro" id="IPR007274">
    <property type="entry name" value="Cop_transporter"/>
</dbReference>
<dbReference type="PANTHER" id="PTHR12483">
    <property type="entry name" value="SOLUTE CARRIER FAMILY 31 COPPER TRANSPORTERS"/>
    <property type="match status" value="1"/>
</dbReference>
<evidence type="ECO:0000256" key="1">
    <source>
        <dbReference type="ARBA" id="ARBA00004141"/>
    </source>
</evidence>
<reference evidence="7 8" key="1">
    <citation type="submission" date="2020-11" db="EMBL/GenBank/DDBJ databases">
        <title>Kefir isolates.</title>
        <authorList>
            <person name="Marcisauskas S."/>
            <person name="Kim Y."/>
            <person name="Blasche S."/>
        </authorList>
    </citation>
    <scope>NUCLEOTIDE SEQUENCE [LARGE SCALE GENOMIC DNA]</scope>
    <source>
        <strain evidence="7 8">KR</strain>
    </source>
</reference>
<organism evidence="7 8">
    <name type="scientific">Rhodotorula mucilaginosa</name>
    <name type="common">Yeast</name>
    <name type="synonym">Rhodotorula rubra</name>
    <dbReference type="NCBI Taxonomy" id="5537"/>
    <lineage>
        <taxon>Eukaryota</taxon>
        <taxon>Fungi</taxon>
        <taxon>Dikarya</taxon>
        <taxon>Basidiomycota</taxon>
        <taxon>Pucciniomycotina</taxon>
        <taxon>Microbotryomycetes</taxon>
        <taxon>Sporidiobolales</taxon>
        <taxon>Sporidiobolaceae</taxon>
        <taxon>Rhodotorula</taxon>
    </lineage>
</organism>
<keyword evidence="3 5" id="KW-1133">Transmembrane helix</keyword>
<gene>
    <name evidence="7" type="ORF">C6P46_002325</name>
</gene>
<evidence type="ECO:0000256" key="2">
    <source>
        <dbReference type="ARBA" id="ARBA00022692"/>
    </source>
</evidence>
<accession>A0A9P6W4T6</accession>
<evidence type="ECO:0000256" key="6">
    <source>
        <dbReference type="SAM" id="MobiDB-lite"/>
    </source>
</evidence>
<dbReference type="GO" id="GO:0005886">
    <property type="term" value="C:plasma membrane"/>
    <property type="evidence" value="ECO:0007669"/>
    <property type="project" value="TreeGrafter"/>
</dbReference>
<feature type="transmembrane region" description="Helical" evidence="5">
    <location>
        <begin position="59"/>
        <end position="88"/>
    </location>
</feature>
<dbReference type="GO" id="GO:0005375">
    <property type="term" value="F:copper ion transmembrane transporter activity"/>
    <property type="evidence" value="ECO:0007669"/>
    <property type="project" value="UniProtKB-UniRule"/>
</dbReference>
<comment type="subcellular location">
    <subcellularLocation>
        <location evidence="1 5">Membrane</location>
        <topology evidence="1 5">Multi-pass membrane protein</topology>
    </subcellularLocation>
</comment>
<comment type="caution">
    <text evidence="7">The sequence shown here is derived from an EMBL/GenBank/DDBJ whole genome shotgun (WGS) entry which is preliminary data.</text>
</comment>
<evidence type="ECO:0000256" key="3">
    <source>
        <dbReference type="ARBA" id="ARBA00022989"/>
    </source>
</evidence>
<comment type="similarity">
    <text evidence="5">Belongs to the copper transporter (Ctr) (TC 1.A.56) family. SLC31A subfamily.</text>
</comment>
<protein>
    <recommendedName>
        <fullName evidence="5">Copper transport protein</fullName>
    </recommendedName>
</protein>
<keyword evidence="5" id="KW-0186">Copper</keyword>
<evidence type="ECO:0000313" key="8">
    <source>
        <dbReference type="Proteomes" id="UP000777482"/>
    </source>
</evidence>
<dbReference type="AlphaFoldDB" id="A0A9P6W4T6"/>
<dbReference type="EMBL" id="PUHQ01000018">
    <property type="protein sequence ID" value="KAG0663756.1"/>
    <property type="molecule type" value="Genomic_DNA"/>
</dbReference>
<evidence type="ECO:0000256" key="4">
    <source>
        <dbReference type="ARBA" id="ARBA00023136"/>
    </source>
</evidence>
<keyword evidence="5" id="KW-0406">Ion transport</keyword>
<keyword evidence="2 5" id="KW-0812">Transmembrane</keyword>